<gene>
    <name evidence="1" type="ORF">RS030_213268</name>
</gene>
<comment type="caution">
    <text evidence="1">The sequence shown here is derived from an EMBL/GenBank/DDBJ whole genome shotgun (WGS) entry which is preliminary data.</text>
</comment>
<dbReference type="AlphaFoldDB" id="A0AAV9XYR5"/>
<sequence length="703" mass="82076">MFPNLECRLYLKTNKYLPEIPSNWLENDHFPIFNEHGDIVYTENSNLEEQKGDVQNLSSNPFISASYSEDGEVIVVISLTGIYLLGAYTKTCFSAVSYLKIENCTGTKEKIVFCKDACVFGYENQFLFGVFNRFVCFWDVSFRNCIVDSDNQNNTGYSKFVTPTYIGSFSFEDVINSDIGELVYMNDDIMRNNVILSIQGIRVYYNEDSVDIEFLVEFSHFVPLLVKVSHSSALIDSNNENNNIKITSLCSVFPNKLFNIVYPTVKDIELNVNINENRLLSIAVNNNEENRIYSVVFYFNDKHYICLFRNKENIIGLKSIPNYGKRQVKFLRNCKTMFNQIGDLFIIQFPDRFSIYNITYNGINEKGEYEFKNCLNEDDDIENDDDDYYSEFGLEKDKLEYNFTLLYTYTQIIQKEWITSIAIYKDKASTASKETFYGPVNKLYPCGVISVSTISSNGQCFYYIMKVCSYSDERSYIGEDIYLPCKHHCKDITGSNMIIWKIELTKLNGIRKLVWQPGESACLAIQFIDRLKNTKLHYDDFIELCNFNEGNLNKNSIHQPFFGNIFFLESNNANDDMLLWSRLMTDFTAIYKNREYIEKDDEFDVVSSGSFDGECSYNNDFKNHKLVLNSNKYFLDNSAFYRNTKRIHYKQVVNMRSQIKSLTRFVEDNEDLCNNNCYSKTSVEWITKNEDTRKQYILNFDLH</sequence>
<evidence type="ECO:0000313" key="1">
    <source>
        <dbReference type="EMBL" id="KAK6589249.1"/>
    </source>
</evidence>
<dbReference type="Proteomes" id="UP001311799">
    <property type="component" value="Unassembled WGS sequence"/>
</dbReference>
<evidence type="ECO:0000313" key="2">
    <source>
        <dbReference type="Proteomes" id="UP001311799"/>
    </source>
</evidence>
<evidence type="ECO:0008006" key="3">
    <source>
        <dbReference type="Google" id="ProtNLM"/>
    </source>
</evidence>
<dbReference type="EMBL" id="JAWDEY010000013">
    <property type="protein sequence ID" value="KAK6589249.1"/>
    <property type="molecule type" value="Genomic_DNA"/>
</dbReference>
<name>A0AAV9XYR5_9CRYT</name>
<proteinExistence type="predicted"/>
<accession>A0AAV9XYR5</accession>
<protein>
    <recommendedName>
        <fullName evidence="3">Minichromosome loss protein Mcl1 middle region domain-containing protein</fullName>
    </recommendedName>
</protein>
<organism evidence="1 2">
    <name type="scientific">Cryptosporidium xiaoi</name>
    <dbReference type="NCBI Taxonomy" id="659607"/>
    <lineage>
        <taxon>Eukaryota</taxon>
        <taxon>Sar</taxon>
        <taxon>Alveolata</taxon>
        <taxon>Apicomplexa</taxon>
        <taxon>Conoidasida</taxon>
        <taxon>Coccidia</taxon>
        <taxon>Eucoccidiorida</taxon>
        <taxon>Eimeriorina</taxon>
        <taxon>Cryptosporidiidae</taxon>
        <taxon>Cryptosporidium</taxon>
    </lineage>
</organism>
<keyword evidence="2" id="KW-1185">Reference proteome</keyword>
<reference evidence="1 2" key="1">
    <citation type="submission" date="2023-10" db="EMBL/GenBank/DDBJ databases">
        <title>Comparative genomics analysis reveals potential genetic determinants of host preference in Cryptosporidium xiaoi.</title>
        <authorList>
            <person name="Xiao L."/>
            <person name="Li J."/>
        </authorList>
    </citation>
    <scope>NUCLEOTIDE SEQUENCE [LARGE SCALE GENOMIC DNA]</scope>
    <source>
        <strain evidence="1 2">52996</strain>
    </source>
</reference>